<protein>
    <submittedName>
        <fullName evidence="9">L-arabinose transport system permease protein AraQ</fullName>
    </submittedName>
</protein>
<feature type="transmembrane region" description="Helical" evidence="7">
    <location>
        <begin position="69"/>
        <end position="93"/>
    </location>
</feature>
<dbReference type="PROSITE" id="PS50928">
    <property type="entry name" value="ABC_TM1"/>
    <property type="match status" value="1"/>
</dbReference>
<dbReference type="Pfam" id="PF00528">
    <property type="entry name" value="BPD_transp_1"/>
    <property type="match status" value="1"/>
</dbReference>
<reference evidence="9" key="1">
    <citation type="submission" date="2019-08" db="EMBL/GenBank/DDBJ databases">
        <authorList>
            <person name="Kucharzyk K."/>
            <person name="Murdoch R.W."/>
            <person name="Higgins S."/>
            <person name="Loffler F."/>
        </authorList>
    </citation>
    <scope>NUCLEOTIDE SEQUENCE</scope>
</reference>
<dbReference type="InterPro" id="IPR000515">
    <property type="entry name" value="MetI-like"/>
</dbReference>
<evidence type="ECO:0000256" key="4">
    <source>
        <dbReference type="ARBA" id="ARBA00022692"/>
    </source>
</evidence>
<gene>
    <name evidence="9" type="primary">araQ_52</name>
    <name evidence="9" type="ORF">SDC9_74726</name>
</gene>
<evidence type="ECO:0000256" key="7">
    <source>
        <dbReference type="SAM" id="Phobius"/>
    </source>
</evidence>
<dbReference type="Gene3D" id="1.10.3720.10">
    <property type="entry name" value="MetI-like"/>
    <property type="match status" value="1"/>
</dbReference>
<dbReference type="AlphaFoldDB" id="A0A644YIT5"/>
<organism evidence="9">
    <name type="scientific">bioreactor metagenome</name>
    <dbReference type="NCBI Taxonomy" id="1076179"/>
    <lineage>
        <taxon>unclassified sequences</taxon>
        <taxon>metagenomes</taxon>
        <taxon>ecological metagenomes</taxon>
    </lineage>
</organism>
<comment type="caution">
    <text evidence="9">The sequence shown here is derived from an EMBL/GenBank/DDBJ whole genome shotgun (WGS) entry which is preliminary data.</text>
</comment>
<sequence>MNKNIVRIFFTYLILSLGAALMIFPFFWMFSSALKTPAESASFPPVWFPAVWQFGNFTKALGYAPFGRYFLNSLLVTGSSVIVTGTTTILASFAFSRLQWKGRDLVFSLLLALMMVPFEMLIITNYQTISKLGLNDTLLALIIPFTSSIFYTYILRNFFLSIPDALYYSARIDGASNWQYLWKIMVPIAKPSIVTIVLLNAIASWNSFMWPLLIINSKFNRTLPLGLYAFVTEAGTHFELLMAASTLIVLPVIFVFIFARKHIINGVARGGLKG</sequence>
<evidence type="ECO:0000256" key="1">
    <source>
        <dbReference type="ARBA" id="ARBA00004651"/>
    </source>
</evidence>
<feature type="transmembrane region" description="Helical" evidence="7">
    <location>
        <begin position="105"/>
        <end position="126"/>
    </location>
</feature>
<accession>A0A644YIT5</accession>
<evidence type="ECO:0000313" key="9">
    <source>
        <dbReference type="EMBL" id="MPM28207.1"/>
    </source>
</evidence>
<dbReference type="EMBL" id="VSSQ01005191">
    <property type="protein sequence ID" value="MPM28207.1"/>
    <property type="molecule type" value="Genomic_DNA"/>
</dbReference>
<feature type="transmembrane region" description="Helical" evidence="7">
    <location>
        <begin position="9"/>
        <end position="30"/>
    </location>
</feature>
<evidence type="ECO:0000256" key="3">
    <source>
        <dbReference type="ARBA" id="ARBA00022475"/>
    </source>
</evidence>
<evidence type="ECO:0000256" key="2">
    <source>
        <dbReference type="ARBA" id="ARBA00022448"/>
    </source>
</evidence>
<dbReference type="InterPro" id="IPR035906">
    <property type="entry name" value="MetI-like_sf"/>
</dbReference>
<evidence type="ECO:0000256" key="5">
    <source>
        <dbReference type="ARBA" id="ARBA00022989"/>
    </source>
</evidence>
<feature type="domain" description="ABC transmembrane type-1" evidence="8">
    <location>
        <begin position="70"/>
        <end position="259"/>
    </location>
</feature>
<keyword evidence="4 7" id="KW-0812">Transmembrane</keyword>
<keyword evidence="5 7" id="KW-1133">Transmembrane helix</keyword>
<dbReference type="GO" id="GO:0055085">
    <property type="term" value="P:transmembrane transport"/>
    <property type="evidence" value="ECO:0007669"/>
    <property type="project" value="InterPro"/>
</dbReference>
<evidence type="ECO:0000259" key="8">
    <source>
        <dbReference type="PROSITE" id="PS50928"/>
    </source>
</evidence>
<evidence type="ECO:0000256" key="6">
    <source>
        <dbReference type="ARBA" id="ARBA00023136"/>
    </source>
</evidence>
<dbReference type="CDD" id="cd06261">
    <property type="entry name" value="TM_PBP2"/>
    <property type="match status" value="1"/>
</dbReference>
<comment type="subcellular location">
    <subcellularLocation>
        <location evidence="1">Cell membrane</location>
        <topology evidence="1">Multi-pass membrane protein</topology>
    </subcellularLocation>
</comment>
<dbReference type="GO" id="GO:0005886">
    <property type="term" value="C:plasma membrane"/>
    <property type="evidence" value="ECO:0007669"/>
    <property type="project" value="UniProtKB-SubCell"/>
</dbReference>
<feature type="transmembrane region" description="Helical" evidence="7">
    <location>
        <begin position="138"/>
        <end position="159"/>
    </location>
</feature>
<keyword evidence="2" id="KW-0813">Transport</keyword>
<dbReference type="PANTHER" id="PTHR43744">
    <property type="entry name" value="ABC TRANSPORTER PERMEASE PROTEIN MG189-RELATED-RELATED"/>
    <property type="match status" value="1"/>
</dbReference>
<dbReference type="SUPFAM" id="SSF161098">
    <property type="entry name" value="MetI-like"/>
    <property type="match status" value="1"/>
</dbReference>
<feature type="transmembrane region" description="Helical" evidence="7">
    <location>
        <begin position="240"/>
        <end position="259"/>
    </location>
</feature>
<proteinExistence type="predicted"/>
<keyword evidence="3" id="KW-1003">Cell membrane</keyword>
<dbReference type="PANTHER" id="PTHR43744:SF12">
    <property type="entry name" value="ABC TRANSPORTER PERMEASE PROTEIN MG189-RELATED"/>
    <property type="match status" value="1"/>
</dbReference>
<keyword evidence="6 7" id="KW-0472">Membrane</keyword>
<name>A0A644YIT5_9ZZZZ</name>